<evidence type="ECO:0000313" key="4">
    <source>
        <dbReference type="EMBL" id="OQR89926.1"/>
    </source>
</evidence>
<feature type="chain" id="PRO_5012506451" description="Protein kinase domain-containing protein" evidence="3">
    <location>
        <begin position="19"/>
        <end position="371"/>
    </location>
</feature>
<dbReference type="OrthoDB" id="676979at2759"/>
<accession>A0A1V9YW23</accession>
<dbReference type="PROSITE" id="PS51450">
    <property type="entry name" value="LRR"/>
    <property type="match status" value="1"/>
</dbReference>
<evidence type="ECO:0008006" key="6">
    <source>
        <dbReference type="Google" id="ProtNLM"/>
    </source>
</evidence>
<dbReference type="InterPro" id="IPR011009">
    <property type="entry name" value="Kinase-like_dom_sf"/>
</dbReference>
<evidence type="ECO:0000256" key="3">
    <source>
        <dbReference type="SAM" id="SignalP"/>
    </source>
</evidence>
<dbReference type="STRING" id="74557.A0A1V9YW23"/>
<evidence type="ECO:0000256" key="2">
    <source>
        <dbReference type="SAM" id="Phobius"/>
    </source>
</evidence>
<dbReference type="Proteomes" id="UP000243217">
    <property type="component" value="Unassembled WGS sequence"/>
</dbReference>
<dbReference type="SUPFAM" id="SSF56112">
    <property type="entry name" value="Protein kinase-like (PK-like)"/>
    <property type="match status" value="1"/>
</dbReference>
<organism evidence="4 5">
    <name type="scientific">Thraustotheca clavata</name>
    <dbReference type="NCBI Taxonomy" id="74557"/>
    <lineage>
        <taxon>Eukaryota</taxon>
        <taxon>Sar</taxon>
        <taxon>Stramenopiles</taxon>
        <taxon>Oomycota</taxon>
        <taxon>Saprolegniomycetes</taxon>
        <taxon>Saprolegniales</taxon>
        <taxon>Achlyaceae</taxon>
        <taxon>Thraustotheca</taxon>
    </lineage>
</organism>
<reference evidence="4 5" key="1">
    <citation type="journal article" date="2014" name="Genome Biol. Evol.">
        <title>The secreted proteins of Achlya hypogyna and Thraustotheca clavata identify the ancestral oomycete secretome and reveal gene acquisitions by horizontal gene transfer.</title>
        <authorList>
            <person name="Misner I."/>
            <person name="Blouin N."/>
            <person name="Leonard G."/>
            <person name="Richards T.A."/>
            <person name="Lane C.E."/>
        </authorList>
    </citation>
    <scope>NUCLEOTIDE SEQUENCE [LARGE SCALE GENOMIC DNA]</scope>
    <source>
        <strain evidence="4 5">ATCC 34112</strain>
    </source>
</reference>
<name>A0A1V9YW23_9STRA</name>
<comment type="caution">
    <text evidence="4">The sequence shown here is derived from an EMBL/GenBank/DDBJ whole genome shotgun (WGS) entry which is preliminary data.</text>
</comment>
<feature type="signal peptide" evidence="3">
    <location>
        <begin position="1"/>
        <end position="18"/>
    </location>
</feature>
<feature type="transmembrane region" description="Helical" evidence="2">
    <location>
        <begin position="220"/>
        <end position="241"/>
    </location>
</feature>
<sequence length="371" mass="41293">MMHKSIWLLFFTTSTTFATNILYGSCPINPCVVYSNLTQVNYTTTSVLQIQNANIQSINEFPQNVTQIDLSWNNISSITSYKVPSILSLNLSHNQISTLDTVPVLPTLTSLDLSDNKLTGASLSRLSAFPNLNNISLRNNNIKVIHNPIFPPNLQTLDLSGNPIVQFDISMTMFILLSNVSNLDLGSLSISNCFGTLQMLGHSVVCITDAPLNTAFWSNIYGPVILVFFGVLLLALAYLVMMKCLRGGNDQRNDPLRDTCVSSNYSRIDDDPAEYRISLSFDMDTSQYNQALNQPDVAQYKLHLSDIRKRKLITANSAYTTYAAQHQITNVDIKVLTACNATEDTLLHLRDLVHEITMLARLNHPNIVSLI</sequence>
<dbReference type="Pfam" id="PF00560">
    <property type="entry name" value="LRR_1"/>
    <property type="match status" value="1"/>
</dbReference>
<keyword evidence="5" id="KW-1185">Reference proteome</keyword>
<dbReference type="Gene3D" id="1.10.510.10">
    <property type="entry name" value="Transferase(Phosphotransferase) domain 1"/>
    <property type="match status" value="1"/>
</dbReference>
<dbReference type="InterPro" id="IPR001611">
    <property type="entry name" value="Leu-rich_rpt"/>
</dbReference>
<dbReference type="InterPro" id="IPR050328">
    <property type="entry name" value="Dev_Immune_Receptor"/>
</dbReference>
<dbReference type="PANTHER" id="PTHR24373:SF275">
    <property type="entry name" value="TIR DOMAIN-CONTAINING PROTEIN"/>
    <property type="match status" value="1"/>
</dbReference>
<dbReference type="SUPFAM" id="SSF52058">
    <property type="entry name" value="L domain-like"/>
    <property type="match status" value="1"/>
</dbReference>
<dbReference type="EMBL" id="JNBS01002628">
    <property type="protein sequence ID" value="OQR89926.1"/>
    <property type="molecule type" value="Genomic_DNA"/>
</dbReference>
<dbReference type="PANTHER" id="PTHR24373">
    <property type="entry name" value="SLIT RELATED LEUCINE-RICH REPEAT NEURONAL PROTEIN"/>
    <property type="match status" value="1"/>
</dbReference>
<dbReference type="PRINTS" id="PR00019">
    <property type="entry name" value="LEURICHRPT"/>
</dbReference>
<keyword evidence="2" id="KW-0812">Transmembrane</keyword>
<gene>
    <name evidence="4" type="ORF">THRCLA_09507</name>
</gene>
<dbReference type="Gene3D" id="3.80.10.10">
    <property type="entry name" value="Ribonuclease Inhibitor"/>
    <property type="match status" value="1"/>
</dbReference>
<dbReference type="AlphaFoldDB" id="A0A1V9YW23"/>
<dbReference type="InterPro" id="IPR032675">
    <property type="entry name" value="LRR_dom_sf"/>
</dbReference>
<keyword evidence="2" id="KW-1133">Transmembrane helix</keyword>
<evidence type="ECO:0000256" key="1">
    <source>
        <dbReference type="ARBA" id="ARBA00022729"/>
    </source>
</evidence>
<evidence type="ECO:0000313" key="5">
    <source>
        <dbReference type="Proteomes" id="UP000243217"/>
    </source>
</evidence>
<keyword evidence="1 3" id="KW-0732">Signal</keyword>
<proteinExistence type="predicted"/>
<protein>
    <recommendedName>
        <fullName evidence="6">Protein kinase domain-containing protein</fullName>
    </recommendedName>
</protein>
<dbReference type="Pfam" id="PF13516">
    <property type="entry name" value="LRR_6"/>
    <property type="match status" value="2"/>
</dbReference>
<feature type="non-terminal residue" evidence="4">
    <location>
        <position position="371"/>
    </location>
</feature>
<keyword evidence="2" id="KW-0472">Membrane</keyword>